<sequence length="170" mass="18853">MNPATLGIAADFVRSGIEKAGIPLTQTLEAYLSITFARFIHSEIRVDMLTVRITRAMDEQAPRETMRALADECLIATAFFGRRLRRAGAIRHYVAMGQMTYDAADLTEQAYGFVHMRDVIASAAERDGPEDRAVLFDQARAGSRTAREELADQNVVIGPWAKPPGGLIWR</sequence>
<protein>
    <submittedName>
        <fullName evidence="1">Uncharacterized protein</fullName>
    </submittedName>
</protein>
<organism evidence="1 2">
    <name type="scientific">Amaricoccus solimangrovi</name>
    <dbReference type="NCBI Taxonomy" id="2589815"/>
    <lineage>
        <taxon>Bacteria</taxon>
        <taxon>Pseudomonadati</taxon>
        <taxon>Pseudomonadota</taxon>
        <taxon>Alphaproteobacteria</taxon>
        <taxon>Rhodobacterales</taxon>
        <taxon>Paracoccaceae</taxon>
        <taxon>Amaricoccus</taxon>
    </lineage>
</organism>
<comment type="caution">
    <text evidence="1">The sequence shown here is derived from an EMBL/GenBank/DDBJ whole genome shotgun (WGS) entry which is preliminary data.</text>
</comment>
<dbReference type="OrthoDB" id="7862017at2"/>
<gene>
    <name evidence="1" type="ORF">FJM51_18080</name>
</gene>
<reference evidence="1 2" key="1">
    <citation type="submission" date="2019-06" db="EMBL/GenBank/DDBJ databases">
        <title>A novel bacterium of genus Amaricoccus, isolated from marine sediment.</title>
        <authorList>
            <person name="Huang H."/>
            <person name="Mo K."/>
            <person name="Hu Y."/>
        </authorList>
    </citation>
    <scope>NUCLEOTIDE SEQUENCE [LARGE SCALE GENOMIC DNA]</scope>
    <source>
        <strain evidence="1 2">HB172011</strain>
    </source>
</reference>
<dbReference type="Proteomes" id="UP000319255">
    <property type="component" value="Unassembled WGS sequence"/>
</dbReference>
<keyword evidence="2" id="KW-1185">Reference proteome</keyword>
<dbReference type="EMBL" id="VFRP01000023">
    <property type="protein sequence ID" value="TPE48297.1"/>
    <property type="molecule type" value="Genomic_DNA"/>
</dbReference>
<accession>A0A501WM31</accession>
<evidence type="ECO:0000313" key="2">
    <source>
        <dbReference type="Proteomes" id="UP000319255"/>
    </source>
</evidence>
<proteinExistence type="predicted"/>
<dbReference type="RefSeq" id="WP_140455534.1">
    <property type="nucleotide sequence ID" value="NZ_VFRP01000023.1"/>
</dbReference>
<dbReference type="AlphaFoldDB" id="A0A501WM31"/>
<evidence type="ECO:0000313" key="1">
    <source>
        <dbReference type="EMBL" id="TPE48297.1"/>
    </source>
</evidence>
<name>A0A501WM31_9RHOB</name>